<dbReference type="Proteomes" id="UP000694546">
    <property type="component" value="Chromosome 21"/>
</dbReference>
<keyword evidence="2" id="KW-0732">Signal</keyword>
<evidence type="ECO:0000256" key="1">
    <source>
        <dbReference type="SAM" id="Phobius"/>
    </source>
</evidence>
<reference evidence="3" key="2">
    <citation type="submission" date="2025-09" db="UniProtKB">
        <authorList>
            <consortium name="Ensembl"/>
        </authorList>
    </citation>
    <scope>IDENTIFICATION</scope>
</reference>
<keyword evidence="1" id="KW-0472">Membrane</keyword>
<evidence type="ECO:0000256" key="2">
    <source>
        <dbReference type="SAM" id="SignalP"/>
    </source>
</evidence>
<dbReference type="AlphaFoldDB" id="A0A8C4ZMY8"/>
<gene>
    <name evidence="3" type="primary">OSTM1</name>
    <name evidence="3" type="synonym">ostm1</name>
</gene>
<evidence type="ECO:0000313" key="3">
    <source>
        <dbReference type="Ensembl" id="ENSGMOP00000017210.2"/>
    </source>
</evidence>
<dbReference type="Pfam" id="PF09777">
    <property type="entry name" value="OSTMP1"/>
    <property type="match status" value="1"/>
</dbReference>
<dbReference type="PANTHER" id="PTHR15644">
    <property type="entry name" value="OSTEOPETROSIS ASSOCIATED TRANSMEMBRANE PROTEIN 1"/>
    <property type="match status" value="1"/>
</dbReference>
<name>A0A8C4ZMY8_GADMO</name>
<dbReference type="GeneID" id="115534526"/>
<dbReference type="Ensembl" id="ENSGMOT00000017638.2">
    <property type="protein sequence ID" value="ENSGMOP00000017210.2"/>
    <property type="gene ID" value="ENSGMOG00000016051.2"/>
</dbReference>
<accession>A0A8C4ZMY8</accession>
<feature type="chain" id="PRO_5034375771" evidence="2">
    <location>
        <begin position="26"/>
        <end position="302"/>
    </location>
</feature>
<organism evidence="3 4">
    <name type="scientific">Gadus morhua</name>
    <name type="common">Atlantic cod</name>
    <dbReference type="NCBI Taxonomy" id="8049"/>
    <lineage>
        <taxon>Eukaryota</taxon>
        <taxon>Metazoa</taxon>
        <taxon>Chordata</taxon>
        <taxon>Craniata</taxon>
        <taxon>Vertebrata</taxon>
        <taxon>Euteleostomi</taxon>
        <taxon>Actinopterygii</taxon>
        <taxon>Neopterygii</taxon>
        <taxon>Teleostei</taxon>
        <taxon>Neoteleostei</taxon>
        <taxon>Acanthomorphata</taxon>
        <taxon>Zeiogadaria</taxon>
        <taxon>Gadariae</taxon>
        <taxon>Gadiformes</taxon>
        <taxon>Gadoidei</taxon>
        <taxon>Gadidae</taxon>
        <taxon>Gadus</taxon>
    </lineage>
</organism>
<dbReference type="PANTHER" id="PTHR15644:SF2">
    <property type="entry name" value="OSTEOPETROSIS-ASSOCIATED TRANSMEMBRANE PROTEIN 1"/>
    <property type="match status" value="1"/>
</dbReference>
<keyword evidence="1" id="KW-1133">Transmembrane helix</keyword>
<dbReference type="InterPro" id="IPR019172">
    <property type="entry name" value="Osteopetrosis-assoc_TM_1"/>
</dbReference>
<keyword evidence="1" id="KW-0812">Transmembrane</keyword>
<dbReference type="OrthoDB" id="8021850at2759"/>
<keyword evidence="4" id="KW-1185">Reference proteome</keyword>
<dbReference type="OMA" id="FQQVASK"/>
<dbReference type="GeneTree" id="ENSGT00390000012341"/>
<proteinExistence type="predicted"/>
<sequence>MQLCKTSAFAVLTVVTLCLSTTVDSDIDNVSDEEDASRYLSGLSPVLLPAVDPLSSSHTLSAVVAQDLEINQTCRNLATIFHDRYIAYADCLVKSARPVGVCLNCFEGYALLSEIYANISNDKDGPGNCRDSLLRSDRLMLIYLLYGNLQNIWRNSACEHCVNTEQQAVKNQTLYFMNERNQSISCFDQYKQENHSDLCVKCKSKYESLNVLYGGMEKNGSLCIDIEDAMNVTRRLWSKNYNCIAPREGMIPVIAVSCFMLFLPIIFYLSSYLHSEQKKLKLIHPKRAKSNNSLMNIQDKFS</sequence>
<dbReference type="GO" id="GO:0005829">
    <property type="term" value="C:cytosol"/>
    <property type="evidence" value="ECO:0007669"/>
    <property type="project" value="TreeGrafter"/>
</dbReference>
<feature type="transmembrane region" description="Helical" evidence="1">
    <location>
        <begin position="249"/>
        <end position="269"/>
    </location>
</feature>
<dbReference type="RefSeq" id="XP_030201430.1">
    <property type="nucleotide sequence ID" value="XM_030345570.1"/>
</dbReference>
<evidence type="ECO:0000313" key="4">
    <source>
        <dbReference type="Proteomes" id="UP000694546"/>
    </source>
</evidence>
<reference evidence="3" key="1">
    <citation type="submission" date="2025-08" db="UniProtKB">
        <authorList>
            <consortium name="Ensembl"/>
        </authorList>
    </citation>
    <scope>IDENTIFICATION</scope>
</reference>
<feature type="signal peptide" evidence="2">
    <location>
        <begin position="1"/>
        <end position="25"/>
    </location>
</feature>
<protein>
    <submittedName>
        <fullName evidence="3">Osteoclastosis associated transmembrane protein 1</fullName>
    </submittedName>
</protein>